<comment type="caution">
    <text evidence="3">The sequence shown here is derived from an EMBL/GenBank/DDBJ whole genome shotgun (WGS) entry which is preliminary data.</text>
</comment>
<gene>
    <name evidence="3" type="ORF">TSA1_37245</name>
</gene>
<keyword evidence="1" id="KW-0560">Oxidoreductase</keyword>
<dbReference type="PROSITE" id="PS51471">
    <property type="entry name" value="FE2OG_OXY"/>
    <property type="match status" value="1"/>
</dbReference>
<keyword evidence="1" id="KW-0408">Iron</keyword>
<sequence>MLIAPGIEACVADISKRGWSSFALSDDLQRKVSTAYEAAATFFDLDEKSKEACLLPYGCGYTPFGREHSGNPALPDRVEIFAASARTQDLALDLPCAAGCDLHERMMEVFRWFEMTAEDIMRGVARMVASDVPEQELTGGLHRWSQLQFNRTILTEPGQFINTAHEDGHLLTFAHANGRGLEIVTGLSVLEPDRTSSAFTVMPGAILSLLTGGEIRPLYHQVRAHSRSEHRLSLLFFADLDPQLCKPWKITPANRDVDIASRILGNAGRFGMDGFPPD</sequence>
<evidence type="ECO:0000259" key="2">
    <source>
        <dbReference type="PROSITE" id="PS51471"/>
    </source>
</evidence>
<comment type="similarity">
    <text evidence="1">Belongs to the iron/ascorbate-dependent oxidoreductase family.</text>
</comment>
<proteinExistence type="inferred from homology"/>
<protein>
    <recommendedName>
        <fullName evidence="2">Fe2OG dioxygenase domain-containing protein</fullName>
    </recommendedName>
</protein>
<keyword evidence="1" id="KW-0479">Metal-binding</keyword>
<name>A0A2M6UMB7_9BRAD</name>
<reference evidence="3 4" key="1">
    <citation type="submission" date="2015-06" db="EMBL/GenBank/DDBJ databases">
        <title>Comparative genome analysis of nirS-carrying Bradyrhizobium sp. strains.</title>
        <authorList>
            <person name="Ishii S."/>
            <person name="Jang J."/>
            <person name="Nishizawa T."/>
            <person name="Senoo K."/>
        </authorList>
    </citation>
    <scope>NUCLEOTIDE SEQUENCE [LARGE SCALE GENOMIC DNA]</scope>
    <source>
        <strain evidence="3 4">TSA1</strain>
    </source>
</reference>
<accession>A0A2M6UMB7</accession>
<evidence type="ECO:0000313" key="4">
    <source>
        <dbReference type="Proteomes" id="UP000228930"/>
    </source>
</evidence>
<evidence type="ECO:0000313" key="3">
    <source>
        <dbReference type="EMBL" id="PIT05753.1"/>
    </source>
</evidence>
<dbReference type="GO" id="GO:0016491">
    <property type="term" value="F:oxidoreductase activity"/>
    <property type="evidence" value="ECO:0007669"/>
    <property type="project" value="UniProtKB-KW"/>
</dbReference>
<dbReference type="SUPFAM" id="SSF51197">
    <property type="entry name" value="Clavaminate synthase-like"/>
    <property type="match status" value="1"/>
</dbReference>
<dbReference type="EMBL" id="LFJC01000003">
    <property type="protein sequence ID" value="PIT05753.1"/>
    <property type="molecule type" value="Genomic_DNA"/>
</dbReference>
<dbReference type="InterPro" id="IPR005123">
    <property type="entry name" value="Oxoglu/Fe-dep_dioxygenase_dom"/>
</dbReference>
<keyword evidence="4" id="KW-1185">Reference proteome</keyword>
<organism evidence="3 4">
    <name type="scientific">Bradyrhizobium nitroreducens</name>
    <dbReference type="NCBI Taxonomy" id="709803"/>
    <lineage>
        <taxon>Bacteria</taxon>
        <taxon>Pseudomonadati</taxon>
        <taxon>Pseudomonadota</taxon>
        <taxon>Alphaproteobacteria</taxon>
        <taxon>Hyphomicrobiales</taxon>
        <taxon>Nitrobacteraceae</taxon>
        <taxon>Bradyrhizobium</taxon>
    </lineage>
</organism>
<dbReference type="Proteomes" id="UP000228930">
    <property type="component" value="Unassembled WGS sequence"/>
</dbReference>
<feature type="domain" description="Fe2OG dioxygenase" evidence="2">
    <location>
        <begin position="143"/>
        <end position="240"/>
    </location>
</feature>
<dbReference type="Pfam" id="PF03171">
    <property type="entry name" value="2OG-FeII_Oxy"/>
    <property type="match status" value="1"/>
</dbReference>
<evidence type="ECO:0000256" key="1">
    <source>
        <dbReference type="RuleBase" id="RU003682"/>
    </source>
</evidence>
<dbReference type="RefSeq" id="WP_100180864.1">
    <property type="nucleotide sequence ID" value="NZ_LFJC01000003.1"/>
</dbReference>
<dbReference type="AlphaFoldDB" id="A0A2M6UMB7"/>
<dbReference type="InterPro" id="IPR027443">
    <property type="entry name" value="IPNS-like_sf"/>
</dbReference>
<dbReference type="GO" id="GO:0046872">
    <property type="term" value="F:metal ion binding"/>
    <property type="evidence" value="ECO:0007669"/>
    <property type="project" value="UniProtKB-KW"/>
</dbReference>
<dbReference type="InterPro" id="IPR044861">
    <property type="entry name" value="IPNS-like_FE2OG_OXY"/>
</dbReference>
<dbReference type="Gene3D" id="2.60.120.330">
    <property type="entry name" value="B-lactam Antibiotic, Isopenicillin N Synthase, Chain"/>
    <property type="match status" value="1"/>
</dbReference>